<comment type="caution">
    <text evidence="2">The sequence shown here is derived from an EMBL/GenBank/DDBJ whole genome shotgun (WGS) entry which is preliminary data.</text>
</comment>
<sequence>MARYPEFEECEKKGNFVDGIKRCDDLLKKTPKDIRLLTTKLQLLHATGRKDDFQFILDELPGLQPPIQDLQDLIAIEQVVVDSQEDVYPRTSTAGPILSKLWDNAIKASSSSNQKHELVSLRFERAILANRSIDAQQSLILLKALQPKNRMVYMAHAAFTQLISKSNDDLQARLAIGLARKAVNEKFDDDKALDCRVPGQIFAAQESSKDLASVEGRSFQESKQVFDARREAAESEAKNGYPATASTQSASTDSSDLQSRIEDSKTKFAAMTKSDESLETVRPFATEAIGLFNLSIKKGTRRQPADACFVAISALVRPFELSDDAAYLLPAAYLAETLLKHNQHIHEARLILVYLYMRLDLGSQAMRLFDSLSVKEVQHDTVGHALFTRLSSIHPHSTSWSRKVVMDPLKRTSHALGVYVRCEEKLVDCEAGVLSSGQTGMIFDLQELRDSLRTSWSRRMILLEQRRIERLMKGTVDEKDAAAEAMGPMVCENWLQTKDNRDFDAAFDYSYNVEKVLHDRSGGVLPGTTWILYTLAADCAFSLANAKSALVKNPEDVAKQAQTLTSASKTSDSSNQSAAKSDLTPAERQAGDIACTTIDVLLLNSKATAASEELSTKLTSLTAMVEDLNITSLLKDTKTLTSHLQTSYIYTDILRTVVLACRHLRLKAGTTLGKETQELQDKCKADIAAIQTYAVEQQARIKASEVRQMMAKDEEVWNGLSALGEGGDGIDDFCEAVAKAAKEGWEGIGRIKML</sequence>
<evidence type="ECO:0000313" key="3">
    <source>
        <dbReference type="Proteomes" id="UP001274830"/>
    </source>
</evidence>
<evidence type="ECO:0000313" key="2">
    <source>
        <dbReference type="EMBL" id="KAK3677692.1"/>
    </source>
</evidence>
<protein>
    <submittedName>
        <fullName evidence="2">Uncharacterized protein</fullName>
    </submittedName>
</protein>
<organism evidence="2 3">
    <name type="scientific">Recurvomyces mirabilis</name>
    <dbReference type="NCBI Taxonomy" id="574656"/>
    <lineage>
        <taxon>Eukaryota</taxon>
        <taxon>Fungi</taxon>
        <taxon>Dikarya</taxon>
        <taxon>Ascomycota</taxon>
        <taxon>Pezizomycotina</taxon>
        <taxon>Dothideomycetes</taxon>
        <taxon>Dothideomycetidae</taxon>
        <taxon>Mycosphaerellales</taxon>
        <taxon>Teratosphaeriaceae</taxon>
        <taxon>Recurvomyces</taxon>
    </lineage>
</organism>
<gene>
    <name evidence="2" type="ORF">LTR78_002542</name>
</gene>
<dbReference type="Pfam" id="PF09797">
    <property type="entry name" value="NatB_MDM20"/>
    <property type="match status" value="1"/>
</dbReference>
<reference evidence="2" key="1">
    <citation type="submission" date="2023-07" db="EMBL/GenBank/DDBJ databases">
        <title>Black Yeasts Isolated from many extreme environments.</title>
        <authorList>
            <person name="Coleine C."/>
            <person name="Stajich J.E."/>
            <person name="Selbmann L."/>
        </authorList>
    </citation>
    <scope>NUCLEOTIDE SEQUENCE</scope>
    <source>
        <strain evidence="2">CCFEE 5485</strain>
    </source>
</reference>
<dbReference type="Proteomes" id="UP001274830">
    <property type="component" value="Unassembled WGS sequence"/>
</dbReference>
<dbReference type="InterPro" id="IPR019183">
    <property type="entry name" value="NAA25_NatB_aux_su"/>
</dbReference>
<dbReference type="EMBL" id="JAUTXT010000006">
    <property type="protein sequence ID" value="KAK3677692.1"/>
    <property type="molecule type" value="Genomic_DNA"/>
</dbReference>
<name>A0AAE0WT90_9PEZI</name>
<feature type="compositionally biased region" description="Basic and acidic residues" evidence="1">
    <location>
        <begin position="228"/>
        <end position="237"/>
    </location>
</feature>
<feature type="compositionally biased region" description="Low complexity" evidence="1">
    <location>
        <begin position="243"/>
        <end position="258"/>
    </location>
</feature>
<dbReference type="AlphaFoldDB" id="A0AAE0WT90"/>
<feature type="region of interest" description="Disordered" evidence="1">
    <location>
        <begin position="228"/>
        <end position="258"/>
    </location>
</feature>
<keyword evidence="3" id="KW-1185">Reference proteome</keyword>
<feature type="region of interest" description="Disordered" evidence="1">
    <location>
        <begin position="562"/>
        <end position="585"/>
    </location>
</feature>
<evidence type="ECO:0000256" key="1">
    <source>
        <dbReference type="SAM" id="MobiDB-lite"/>
    </source>
</evidence>
<feature type="compositionally biased region" description="Polar residues" evidence="1">
    <location>
        <begin position="562"/>
        <end position="579"/>
    </location>
</feature>
<proteinExistence type="predicted"/>
<accession>A0AAE0WT90</accession>